<comment type="caution">
    <text evidence="2">The sequence shown here is derived from an EMBL/GenBank/DDBJ whole genome shotgun (WGS) entry which is preliminary data.</text>
</comment>
<evidence type="ECO:0000313" key="2">
    <source>
        <dbReference type="EMBL" id="MBA6116222.1"/>
    </source>
</evidence>
<dbReference type="PROSITE" id="PS51257">
    <property type="entry name" value="PROKAR_LIPOPROTEIN"/>
    <property type="match status" value="1"/>
</dbReference>
<dbReference type="AlphaFoldDB" id="A0A7W2L0G6"/>
<dbReference type="InterPro" id="IPR005532">
    <property type="entry name" value="SUMF_dom"/>
</dbReference>
<gene>
    <name evidence="2" type="ORF">H4C47_10800</name>
</gene>
<dbReference type="Proteomes" id="UP000553948">
    <property type="component" value="Unassembled WGS sequence"/>
</dbReference>
<dbReference type="InterPro" id="IPR051043">
    <property type="entry name" value="Sulfatase_Mod_Factor_Kinase"/>
</dbReference>
<dbReference type="Pfam" id="PF03781">
    <property type="entry name" value="FGE-sulfatase"/>
    <property type="match status" value="1"/>
</dbReference>
<dbReference type="GO" id="GO:0120147">
    <property type="term" value="F:formylglycine-generating oxidase activity"/>
    <property type="evidence" value="ECO:0007669"/>
    <property type="project" value="TreeGrafter"/>
</dbReference>
<name>A0A7W2L0G6_PSEPU</name>
<dbReference type="RefSeq" id="WP_176512834.1">
    <property type="nucleotide sequence ID" value="NZ_CP060529.1"/>
</dbReference>
<dbReference type="Gene3D" id="3.90.1580.10">
    <property type="entry name" value="paralog of FGE (formylglycine-generating enzyme)"/>
    <property type="match status" value="1"/>
</dbReference>
<protein>
    <submittedName>
        <fullName evidence="2">SUMF1/EgtB/PvdO family nonheme iron enzyme</fullName>
    </submittedName>
</protein>
<dbReference type="SUPFAM" id="SSF56436">
    <property type="entry name" value="C-type lectin-like"/>
    <property type="match status" value="1"/>
</dbReference>
<dbReference type="InterPro" id="IPR042095">
    <property type="entry name" value="SUMF_sf"/>
</dbReference>
<accession>A0A7W2L0G6</accession>
<dbReference type="PANTHER" id="PTHR23150">
    <property type="entry name" value="SULFATASE MODIFYING FACTOR 1, 2"/>
    <property type="match status" value="1"/>
</dbReference>
<evidence type="ECO:0000259" key="1">
    <source>
        <dbReference type="Pfam" id="PF03781"/>
    </source>
</evidence>
<organism evidence="2 3">
    <name type="scientific">Pseudomonas putida</name>
    <name type="common">Arthrobacter siderocapsulatus</name>
    <dbReference type="NCBI Taxonomy" id="303"/>
    <lineage>
        <taxon>Bacteria</taxon>
        <taxon>Pseudomonadati</taxon>
        <taxon>Pseudomonadota</taxon>
        <taxon>Gammaproteobacteria</taxon>
        <taxon>Pseudomonadales</taxon>
        <taxon>Pseudomonadaceae</taxon>
        <taxon>Pseudomonas</taxon>
    </lineage>
</organism>
<sequence>MKIFKVSIFCLVSLSLSGCDQLASEVDYKEPRITPIEMKHFIEEVKRDLVFVEGGEYLMGDYGLEYGSEQMSYDSDGDSRPVHKVKLSTFSIARFKISNKEFEMYLKSNGLKLRSFEVGGIQEKWKNIHSLPDLPAHMDWYEAERYCNWLAKVSNLPFSLPTEAQWEYAARSRGQFLMVATDDGTYKQTNDGFTKYGGGPKGINISTYRDRKDFAREMGWSTDGLTPLPVDRFPPNPLGLYAMSDNGLEWVKDWYDENYYQYSPEIDPQGPETPVTKDYYGRDTKVTRGQAYANPSWGGGVNVHRTPENPHGYASEDKMIVLGDKTARCVVNSDNRIE</sequence>
<dbReference type="PANTHER" id="PTHR23150:SF19">
    <property type="entry name" value="FORMYLGLYCINE-GENERATING ENZYME"/>
    <property type="match status" value="1"/>
</dbReference>
<dbReference type="EMBL" id="JACGDG010000008">
    <property type="protein sequence ID" value="MBA6116222.1"/>
    <property type="molecule type" value="Genomic_DNA"/>
</dbReference>
<evidence type="ECO:0000313" key="3">
    <source>
        <dbReference type="Proteomes" id="UP000553948"/>
    </source>
</evidence>
<proteinExistence type="predicted"/>
<dbReference type="InterPro" id="IPR016187">
    <property type="entry name" value="CTDL_fold"/>
</dbReference>
<feature type="domain" description="Sulfatase-modifying factor enzyme-like" evidence="1">
    <location>
        <begin position="48"/>
        <end position="295"/>
    </location>
</feature>
<reference evidence="2 3" key="1">
    <citation type="submission" date="2020-07" db="EMBL/GenBank/DDBJ databases">
        <title>Diversity of carbapenemase encoding genes among Pseudomonas putida group clinical isolates in a tertiary Brazilian hospital.</title>
        <authorList>
            <person name="Alberto-Lei F."/>
            <person name="Nodari C.S."/>
            <person name="Streling A.P."/>
            <person name="Paulino J.T."/>
            <person name="Bessa-Neto F.O."/>
            <person name="Cayo R."/>
            <person name="Gales A.C."/>
        </authorList>
    </citation>
    <scope>NUCLEOTIDE SEQUENCE [LARGE SCALE GENOMIC DNA]</scope>
    <source>
        <strain evidence="2 3">12464</strain>
    </source>
</reference>